<name>A0A6A6ZBI9_9PEZI</name>
<dbReference type="AlphaFoldDB" id="A0A6A6ZBI9"/>
<evidence type="ECO:0000313" key="1">
    <source>
        <dbReference type="EMBL" id="KAF2817587.1"/>
    </source>
</evidence>
<keyword evidence="2" id="KW-1185">Reference proteome</keyword>
<reference evidence="1 3" key="1">
    <citation type="journal article" date="2020" name="Stud. Mycol.">
        <title>101 Dothideomycetes genomes: a test case for predicting lifestyles and emergence of pathogens.</title>
        <authorList>
            <person name="Haridas S."/>
            <person name="Albert R."/>
            <person name="Binder M."/>
            <person name="Bloem J."/>
            <person name="Labutti K."/>
            <person name="Salamov A."/>
            <person name="Andreopoulos B."/>
            <person name="Baker S."/>
            <person name="Barry K."/>
            <person name="Bills G."/>
            <person name="Bluhm B."/>
            <person name="Cannon C."/>
            <person name="Castanera R."/>
            <person name="Culley D."/>
            <person name="Daum C."/>
            <person name="Ezra D."/>
            <person name="Gonzalez J."/>
            <person name="Henrissat B."/>
            <person name="Kuo A."/>
            <person name="Liang C."/>
            <person name="Lipzen A."/>
            <person name="Lutzoni F."/>
            <person name="Magnuson J."/>
            <person name="Mondo S."/>
            <person name="Nolan M."/>
            <person name="Ohm R."/>
            <person name="Pangilinan J."/>
            <person name="Park H.-J."/>
            <person name="Ramirez L."/>
            <person name="Alfaro M."/>
            <person name="Sun H."/>
            <person name="Tritt A."/>
            <person name="Yoshinaga Y."/>
            <person name="Zwiers L.-H."/>
            <person name="Turgeon B."/>
            <person name="Goodwin S."/>
            <person name="Spatafora J."/>
            <person name="Crous P."/>
            <person name="Grigoriev I."/>
        </authorList>
    </citation>
    <scope>NUCLEOTIDE SEQUENCE</scope>
    <source>
        <strain evidence="1 3">CBS 304.34</strain>
    </source>
</reference>
<proteinExistence type="predicted"/>
<dbReference type="GeneID" id="54454079"/>
<evidence type="ECO:0000313" key="2">
    <source>
        <dbReference type="Proteomes" id="UP000504636"/>
    </source>
</evidence>
<dbReference type="Proteomes" id="UP000504636">
    <property type="component" value="Unplaced"/>
</dbReference>
<dbReference type="RefSeq" id="XP_033584551.1">
    <property type="nucleotide sequence ID" value="XM_033713186.1"/>
</dbReference>
<sequence>MPRECITTVFSSTLSTQYLPFPFPPTITQFEPLILLYAEFQCLLLFCISFCENQNTPIHGATDTERADLFGAYYDQDPATMCYLFFGPPIWMGVDLDEVYRGGQGMGHKRMEWRRYCCMLFVWSACDAYQVFNNPTSPYSEANAPAKGSNKWRQDTAMFSFWKTYSDKARKQLKLGEFEDVPIRHGGVSATEKSEKLTVTLVPSANRSPQ</sequence>
<dbReference type="EMBL" id="MU003692">
    <property type="protein sequence ID" value="KAF2817587.1"/>
    <property type="molecule type" value="Genomic_DNA"/>
</dbReference>
<reference evidence="3" key="2">
    <citation type="submission" date="2020-04" db="EMBL/GenBank/DDBJ databases">
        <authorList>
            <consortium name="NCBI Genome Project"/>
        </authorList>
    </citation>
    <scope>NUCLEOTIDE SEQUENCE</scope>
    <source>
        <strain evidence="3">CBS 304.34</strain>
    </source>
</reference>
<organism evidence="1">
    <name type="scientific">Mytilinidion resinicola</name>
    <dbReference type="NCBI Taxonomy" id="574789"/>
    <lineage>
        <taxon>Eukaryota</taxon>
        <taxon>Fungi</taxon>
        <taxon>Dikarya</taxon>
        <taxon>Ascomycota</taxon>
        <taxon>Pezizomycotina</taxon>
        <taxon>Dothideomycetes</taxon>
        <taxon>Pleosporomycetidae</taxon>
        <taxon>Mytilinidiales</taxon>
        <taxon>Mytilinidiaceae</taxon>
        <taxon>Mytilinidion</taxon>
    </lineage>
</organism>
<reference evidence="3" key="3">
    <citation type="submission" date="2025-04" db="UniProtKB">
        <authorList>
            <consortium name="RefSeq"/>
        </authorList>
    </citation>
    <scope>IDENTIFICATION</scope>
    <source>
        <strain evidence="3">CBS 304.34</strain>
    </source>
</reference>
<gene>
    <name evidence="1 3" type="ORF">BDZ99DRAFT_19448</name>
</gene>
<evidence type="ECO:0000313" key="3">
    <source>
        <dbReference type="RefSeq" id="XP_033584551.1"/>
    </source>
</evidence>
<accession>A0A6A6ZBI9</accession>
<protein>
    <submittedName>
        <fullName evidence="1 3">Uncharacterized protein</fullName>
    </submittedName>
</protein>